<name>A0A420T983_GIBIN</name>
<evidence type="ECO:0000313" key="4">
    <source>
        <dbReference type="Proteomes" id="UP000283569"/>
    </source>
</evidence>
<evidence type="ECO:0000313" key="3">
    <source>
        <dbReference type="EMBL" id="RKL38091.1"/>
    </source>
</evidence>
<dbReference type="InterPro" id="IPR010730">
    <property type="entry name" value="HET"/>
</dbReference>
<feature type="compositionally biased region" description="Polar residues" evidence="1">
    <location>
        <begin position="1"/>
        <end position="11"/>
    </location>
</feature>
<dbReference type="Proteomes" id="UP000283569">
    <property type="component" value="Unassembled WGS sequence"/>
</dbReference>
<dbReference type="PANTHER" id="PTHR24148:SF82">
    <property type="entry name" value="HETEROKARYON INCOMPATIBILITY DOMAIN-CONTAINING PROTEIN"/>
    <property type="match status" value="1"/>
</dbReference>
<evidence type="ECO:0000259" key="2">
    <source>
        <dbReference type="Pfam" id="PF06985"/>
    </source>
</evidence>
<dbReference type="PANTHER" id="PTHR24148">
    <property type="entry name" value="ANKYRIN REPEAT DOMAIN-CONTAINING PROTEIN 39 HOMOLOG-RELATED"/>
    <property type="match status" value="1"/>
</dbReference>
<proteinExistence type="predicted"/>
<feature type="domain" description="Heterokaryon incompatibility" evidence="2">
    <location>
        <begin position="80"/>
        <end position="149"/>
    </location>
</feature>
<gene>
    <name evidence="3" type="ORF">BFJ72_g7553</name>
</gene>
<organism evidence="3 4">
    <name type="scientific">Gibberella intermedia</name>
    <name type="common">Bulb rot disease fungus</name>
    <name type="synonym">Fusarium proliferatum</name>
    <dbReference type="NCBI Taxonomy" id="948311"/>
    <lineage>
        <taxon>Eukaryota</taxon>
        <taxon>Fungi</taxon>
        <taxon>Dikarya</taxon>
        <taxon>Ascomycota</taxon>
        <taxon>Pezizomycotina</taxon>
        <taxon>Sordariomycetes</taxon>
        <taxon>Hypocreomycetidae</taxon>
        <taxon>Hypocreales</taxon>
        <taxon>Nectriaceae</taxon>
        <taxon>Fusarium</taxon>
        <taxon>Fusarium fujikuroi species complex</taxon>
    </lineage>
</organism>
<dbReference type="InterPro" id="IPR052895">
    <property type="entry name" value="HetReg/Transcr_Mod"/>
</dbReference>
<protein>
    <recommendedName>
        <fullName evidence="2">Heterokaryon incompatibility domain-containing protein</fullName>
    </recommendedName>
</protein>
<comment type="caution">
    <text evidence="3">The sequence shown here is derived from an EMBL/GenBank/DDBJ whole genome shotgun (WGS) entry which is preliminary data.</text>
</comment>
<sequence length="171" mass="19632">MAESSGQSKYRQPNPGKRQRIRSPSRDREIIDNGTIYTQRLDKGAIRIMTLHRGSGSDIFECDLRNIRLAAKSVVQTPPYEALSYVWGSKQDPRHIYINGNRFAVTQNLFEALAYLRLPDSDRTLWIDAICINQLDFAEREVQVQQMPSPVSKSMRHSLTWYGRFDGTAVI</sequence>
<reference evidence="3 4" key="1">
    <citation type="journal article" date="2018" name="Sci. Rep.">
        <title>Characterisation of pathogen-specific regions and novel effector candidates in Fusarium oxysporum f. sp. cepae.</title>
        <authorList>
            <person name="Armitage A.D."/>
            <person name="Taylor A."/>
            <person name="Sobczyk M.K."/>
            <person name="Baxter L."/>
            <person name="Greenfield B.P."/>
            <person name="Bates H.J."/>
            <person name="Wilson F."/>
            <person name="Jackson A.C."/>
            <person name="Ott S."/>
            <person name="Harrison R.J."/>
            <person name="Clarkson J.P."/>
        </authorList>
    </citation>
    <scope>NUCLEOTIDE SEQUENCE [LARGE SCALE GENOMIC DNA]</scope>
    <source>
        <strain evidence="3 4">Fp_A8</strain>
    </source>
</reference>
<dbReference type="AlphaFoldDB" id="A0A420T983"/>
<dbReference type="Pfam" id="PF06985">
    <property type="entry name" value="HET"/>
    <property type="match status" value="1"/>
</dbReference>
<feature type="region of interest" description="Disordered" evidence="1">
    <location>
        <begin position="1"/>
        <end position="28"/>
    </location>
</feature>
<accession>A0A420T983</accession>
<evidence type="ECO:0000256" key="1">
    <source>
        <dbReference type="SAM" id="MobiDB-lite"/>
    </source>
</evidence>
<dbReference type="EMBL" id="MRDB01000024">
    <property type="protein sequence ID" value="RKL38091.1"/>
    <property type="molecule type" value="Genomic_DNA"/>
</dbReference>